<evidence type="ECO:0000313" key="5">
    <source>
        <dbReference type="EMBL" id="KKN80097.1"/>
    </source>
</evidence>
<dbReference type="InterPro" id="IPR051081">
    <property type="entry name" value="HTH_MetalResp_TranReg"/>
</dbReference>
<dbReference type="Gene3D" id="1.10.10.10">
    <property type="entry name" value="Winged helix-like DNA-binding domain superfamily/Winged helix DNA-binding domain"/>
    <property type="match status" value="1"/>
</dbReference>
<dbReference type="EMBL" id="LAZR01000237">
    <property type="protein sequence ID" value="KKN80097.1"/>
    <property type="molecule type" value="Genomic_DNA"/>
</dbReference>
<organism evidence="5">
    <name type="scientific">marine sediment metagenome</name>
    <dbReference type="NCBI Taxonomy" id="412755"/>
    <lineage>
        <taxon>unclassified sequences</taxon>
        <taxon>metagenomes</taxon>
        <taxon>ecological metagenomes</taxon>
    </lineage>
</organism>
<dbReference type="PANTHER" id="PTHR33154:SF18">
    <property type="entry name" value="ARSENICAL RESISTANCE OPERON REPRESSOR"/>
    <property type="match status" value="1"/>
</dbReference>
<protein>
    <recommendedName>
        <fullName evidence="4">HTH arsR-type domain-containing protein</fullName>
    </recommendedName>
</protein>
<dbReference type="GO" id="GO:0003700">
    <property type="term" value="F:DNA-binding transcription factor activity"/>
    <property type="evidence" value="ECO:0007669"/>
    <property type="project" value="InterPro"/>
</dbReference>
<evidence type="ECO:0000256" key="1">
    <source>
        <dbReference type="ARBA" id="ARBA00023015"/>
    </source>
</evidence>
<sequence>MSNNRNNNPEQLAVMFKALSNPNRIRLFLRLVRCCRGGRRARTPQQACACVGELGESLNIAPSTVSHHMKELHHAGLVHMQRRGQNVDCWVDPKPLKQLARFLNKAATS</sequence>
<keyword evidence="2" id="KW-0238">DNA-binding</keyword>
<accession>A0A0F9TYP0</accession>
<evidence type="ECO:0000256" key="3">
    <source>
        <dbReference type="ARBA" id="ARBA00023163"/>
    </source>
</evidence>
<dbReference type="GO" id="GO:0003677">
    <property type="term" value="F:DNA binding"/>
    <property type="evidence" value="ECO:0007669"/>
    <property type="project" value="UniProtKB-KW"/>
</dbReference>
<dbReference type="PANTHER" id="PTHR33154">
    <property type="entry name" value="TRANSCRIPTIONAL REGULATOR, ARSR FAMILY"/>
    <property type="match status" value="1"/>
</dbReference>
<evidence type="ECO:0000256" key="2">
    <source>
        <dbReference type="ARBA" id="ARBA00023125"/>
    </source>
</evidence>
<dbReference type="Pfam" id="PF12840">
    <property type="entry name" value="HTH_20"/>
    <property type="match status" value="1"/>
</dbReference>
<gene>
    <name evidence="5" type="ORF">LCGC14_0333860</name>
</gene>
<dbReference type="SUPFAM" id="SSF46785">
    <property type="entry name" value="Winged helix' DNA-binding domain"/>
    <property type="match status" value="1"/>
</dbReference>
<comment type="caution">
    <text evidence="5">The sequence shown here is derived from an EMBL/GenBank/DDBJ whole genome shotgun (WGS) entry which is preliminary data.</text>
</comment>
<dbReference type="NCBIfam" id="NF033788">
    <property type="entry name" value="HTH_metalloreg"/>
    <property type="match status" value="1"/>
</dbReference>
<keyword evidence="1" id="KW-0805">Transcription regulation</keyword>
<keyword evidence="3" id="KW-0804">Transcription</keyword>
<feature type="domain" description="HTH arsR-type" evidence="4">
    <location>
        <begin position="4"/>
        <end position="109"/>
    </location>
</feature>
<proteinExistence type="predicted"/>
<dbReference type="SMART" id="SM00418">
    <property type="entry name" value="HTH_ARSR"/>
    <property type="match status" value="1"/>
</dbReference>
<dbReference type="AlphaFoldDB" id="A0A0F9TYP0"/>
<name>A0A0F9TYP0_9ZZZZ</name>
<dbReference type="InterPro" id="IPR036390">
    <property type="entry name" value="WH_DNA-bd_sf"/>
</dbReference>
<dbReference type="InterPro" id="IPR011991">
    <property type="entry name" value="ArsR-like_HTH"/>
</dbReference>
<dbReference type="InterPro" id="IPR001845">
    <property type="entry name" value="HTH_ArsR_DNA-bd_dom"/>
</dbReference>
<reference evidence="5" key="1">
    <citation type="journal article" date="2015" name="Nature">
        <title>Complex archaea that bridge the gap between prokaryotes and eukaryotes.</title>
        <authorList>
            <person name="Spang A."/>
            <person name="Saw J.H."/>
            <person name="Jorgensen S.L."/>
            <person name="Zaremba-Niedzwiedzka K."/>
            <person name="Martijn J."/>
            <person name="Lind A.E."/>
            <person name="van Eijk R."/>
            <person name="Schleper C."/>
            <person name="Guy L."/>
            <person name="Ettema T.J."/>
        </authorList>
    </citation>
    <scope>NUCLEOTIDE SEQUENCE</scope>
</reference>
<dbReference type="PROSITE" id="PS50987">
    <property type="entry name" value="HTH_ARSR_2"/>
    <property type="match status" value="1"/>
</dbReference>
<dbReference type="CDD" id="cd00090">
    <property type="entry name" value="HTH_ARSR"/>
    <property type="match status" value="1"/>
</dbReference>
<evidence type="ECO:0000259" key="4">
    <source>
        <dbReference type="PROSITE" id="PS50987"/>
    </source>
</evidence>
<dbReference type="InterPro" id="IPR036388">
    <property type="entry name" value="WH-like_DNA-bd_sf"/>
</dbReference>